<evidence type="ECO:0000256" key="1">
    <source>
        <dbReference type="SAM" id="MobiDB-lite"/>
    </source>
</evidence>
<dbReference type="InterPro" id="IPR018838">
    <property type="entry name" value="ZGRF1-like_N"/>
</dbReference>
<feature type="compositionally biased region" description="Low complexity" evidence="1">
    <location>
        <begin position="270"/>
        <end position="282"/>
    </location>
</feature>
<feature type="compositionally biased region" description="Basic and acidic residues" evidence="1">
    <location>
        <begin position="472"/>
        <end position="488"/>
    </location>
</feature>
<dbReference type="AlphaFoldDB" id="A0A3M7EC63"/>
<gene>
    <name evidence="3" type="ORF">D0863_03355</name>
</gene>
<dbReference type="GO" id="GO:0005634">
    <property type="term" value="C:nucleus"/>
    <property type="evidence" value="ECO:0007669"/>
    <property type="project" value="TreeGrafter"/>
</dbReference>
<dbReference type="VEuPathDB" id="FungiDB:BTJ68_08220"/>
<feature type="compositionally biased region" description="Basic and acidic residues" evidence="1">
    <location>
        <begin position="287"/>
        <end position="309"/>
    </location>
</feature>
<feature type="compositionally biased region" description="Basic and acidic residues" evidence="1">
    <location>
        <begin position="199"/>
        <end position="215"/>
    </location>
</feature>
<feature type="compositionally biased region" description="Polar residues" evidence="1">
    <location>
        <begin position="490"/>
        <end position="511"/>
    </location>
</feature>
<dbReference type="GO" id="GO:0035861">
    <property type="term" value="C:site of double-strand break"/>
    <property type="evidence" value="ECO:0007669"/>
    <property type="project" value="TreeGrafter"/>
</dbReference>
<feature type="compositionally biased region" description="Polar residues" evidence="1">
    <location>
        <begin position="734"/>
        <end position="746"/>
    </location>
</feature>
<evidence type="ECO:0000259" key="2">
    <source>
        <dbReference type="Pfam" id="PF10382"/>
    </source>
</evidence>
<dbReference type="PANTHER" id="PTHR28535">
    <property type="entry name" value="ZINC FINGER GRF-TYPE CONTAINING 1"/>
    <property type="match status" value="1"/>
</dbReference>
<name>A0A3M7EC63_HORWE</name>
<dbReference type="OrthoDB" id="6513042at2759"/>
<feature type="compositionally biased region" description="Low complexity" evidence="1">
    <location>
        <begin position="765"/>
        <end position="778"/>
    </location>
</feature>
<dbReference type="EMBL" id="QWIP01000079">
    <property type="protein sequence ID" value="RMY74249.1"/>
    <property type="molecule type" value="Genomic_DNA"/>
</dbReference>
<evidence type="ECO:0000313" key="3">
    <source>
        <dbReference type="EMBL" id="RMY74249.1"/>
    </source>
</evidence>
<reference evidence="3 4" key="1">
    <citation type="journal article" date="2018" name="BMC Genomics">
        <title>Genomic evidence for intraspecific hybridization in a clonal and extremely halotolerant yeast.</title>
        <authorList>
            <person name="Gostincar C."/>
            <person name="Stajich J.E."/>
            <person name="Zupancic J."/>
            <person name="Zalar P."/>
            <person name="Gunde-Cimerman N."/>
        </authorList>
    </citation>
    <scope>NUCLEOTIDE SEQUENCE [LARGE SCALE GENOMIC DNA]</scope>
    <source>
        <strain evidence="3 4">EXF-2682</strain>
    </source>
</reference>
<proteinExistence type="predicted"/>
<feature type="region of interest" description="Disordered" evidence="1">
    <location>
        <begin position="444"/>
        <end position="778"/>
    </location>
</feature>
<dbReference type="Pfam" id="PF10382">
    <property type="entry name" value="ZGRF1-like_N"/>
    <property type="match status" value="1"/>
</dbReference>
<dbReference type="GO" id="GO:0006302">
    <property type="term" value="P:double-strand break repair"/>
    <property type="evidence" value="ECO:0007669"/>
    <property type="project" value="TreeGrafter"/>
</dbReference>
<feature type="compositionally biased region" description="Polar residues" evidence="1">
    <location>
        <begin position="350"/>
        <end position="364"/>
    </location>
</feature>
<evidence type="ECO:0000313" key="4">
    <source>
        <dbReference type="Proteomes" id="UP000269276"/>
    </source>
</evidence>
<feature type="compositionally biased region" description="Basic and acidic residues" evidence="1">
    <location>
        <begin position="444"/>
        <end position="456"/>
    </location>
</feature>
<feature type="region of interest" description="Disordered" evidence="1">
    <location>
        <begin position="99"/>
        <end position="432"/>
    </location>
</feature>
<organism evidence="3 4">
    <name type="scientific">Hortaea werneckii</name>
    <name type="common">Black yeast</name>
    <name type="synonym">Cladosporium werneckii</name>
    <dbReference type="NCBI Taxonomy" id="91943"/>
    <lineage>
        <taxon>Eukaryota</taxon>
        <taxon>Fungi</taxon>
        <taxon>Dikarya</taxon>
        <taxon>Ascomycota</taxon>
        <taxon>Pezizomycotina</taxon>
        <taxon>Dothideomycetes</taxon>
        <taxon>Dothideomycetidae</taxon>
        <taxon>Mycosphaerellales</taxon>
        <taxon>Teratosphaeriaceae</taxon>
        <taxon>Hortaea</taxon>
    </lineage>
</organism>
<sequence length="805" mass="88341">MAAIYRNTPSLSIPQSQNTALVLEFNCLYTRDVRRKSKRWQDGFLRYHTFNKRAMLYDIPRNFIGDTHWTAGELQDGDELTLDKDGVIVQVAEAVGKTETDLTDLRKSKKKPAVEQASSPPALAPAPQTPVGVRGFGSTAARAGPTQLKHRSLNALLGTPKGPIGKATLPAKSPFELRHKDVNDVENEQWEASRPPKRQRIEKQKSPPAPLRKEIPLWARTNDARQKSQQSIQAQDVIDLREDEPDPFLPGFSSDALVPPSSPVREIAAPKKPSASESSSPAFQKQKTPDHLKRPSRQKFEHSGSRISKEWNQGKPAGRGELDGNSAGTATRRCGPGVARTQAEKAPEAPSSTKHVASKNSQHTEGGATLRFASSAPKKKTLLCQDQLASKPKTLTDTDTAVDGLLDATSDRGSGDRRPAERAKSQRQVLDERLAKIRKKEFKAREKALQERRQDLPAKALDSTSNAPHGRLSGEVEQRMESSSRERLQPPTQQDRLNTSGDATAHSSISQPPADPAETRPIQSRMQQPDHGLHPEDNVNHDLSRRSDLSEGGNTPQEPVVQQEHKSAPKRKKVGIGRKAIRESASSCYRKPDGQEQSTKAMDADTDAPPFPGRAQSLTSAEGQPAAATIDDLQLSTPKEDRQFQRVVSNSNDHKGPKQKRTAGAPMRITPSPSKQPSQSHSAADLDVSHTSPQAPNPVHQRPSETHPSTADTPAAPPPPPQQKKFIQPLPRPTRSTVRLNTSAEGTATIMLGRPFQPPKPPVPKAKSAEAAIPAGAADPWSREAFDLFEWRPPNWDEERWCFKE</sequence>
<feature type="compositionally biased region" description="Basic and acidic residues" evidence="1">
    <location>
        <begin position="409"/>
        <end position="432"/>
    </location>
</feature>
<protein>
    <recommendedName>
        <fullName evidence="2">5'-3' DNA helicase ZGRF1-like N-terminal domain-containing protein</fullName>
    </recommendedName>
</protein>
<accession>A0A3M7EC63</accession>
<dbReference type="PANTHER" id="PTHR28535:SF1">
    <property type="entry name" value="PROTEIN ZGRF1"/>
    <property type="match status" value="1"/>
</dbReference>
<dbReference type="Proteomes" id="UP000269276">
    <property type="component" value="Unassembled WGS sequence"/>
</dbReference>
<feature type="domain" description="5'-3' DNA helicase ZGRF1-like N-terminal" evidence="2">
    <location>
        <begin position="22"/>
        <end position="102"/>
    </location>
</feature>
<comment type="caution">
    <text evidence="3">The sequence shown here is derived from an EMBL/GenBank/DDBJ whole genome shotgun (WGS) entry which is preliminary data.</text>
</comment>
<dbReference type="InterPro" id="IPR052800">
    <property type="entry name" value="DNA_Repair_Helicase_ZGRF1"/>
</dbReference>
<feature type="compositionally biased region" description="Basic and acidic residues" evidence="1">
    <location>
        <begin position="531"/>
        <end position="549"/>
    </location>
</feature>
<feature type="compositionally biased region" description="Low complexity" evidence="1">
    <location>
        <begin position="671"/>
        <end position="682"/>
    </location>
</feature>